<keyword evidence="4 7" id="KW-0418">Kinase</keyword>
<dbReference type="PANTHER" id="PTHR22974:SF21">
    <property type="entry name" value="DUAL SPECIFICITY PROTEIN KINASE TTK"/>
    <property type="match status" value="1"/>
</dbReference>
<dbReference type="Gene3D" id="1.10.510.10">
    <property type="entry name" value="Transferase(Phosphotransferase) domain 1"/>
    <property type="match status" value="1"/>
</dbReference>
<evidence type="ECO:0000259" key="6">
    <source>
        <dbReference type="PROSITE" id="PS50011"/>
    </source>
</evidence>
<evidence type="ECO:0000256" key="5">
    <source>
        <dbReference type="ARBA" id="ARBA00022840"/>
    </source>
</evidence>
<dbReference type="SUPFAM" id="SSF56112">
    <property type="entry name" value="Protein kinase-like (PK-like)"/>
    <property type="match status" value="1"/>
</dbReference>
<dbReference type="GO" id="GO:0000776">
    <property type="term" value="C:kinetochore"/>
    <property type="evidence" value="ECO:0007669"/>
    <property type="project" value="TreeGrafter"/>
</dbReference>
<dbReference type="GO" id="GO:0004674">
    <property type="term" value="F:protein serine/threonine kinase activity"/>
    <property type="evidence" value="ECO:0007669"/>
    <property type="project" value="UniProtKB-KW"/>
</dbReference>
<dbReference type="InterPro" id="IPR008271">
    <property type="entry name" value="Ser/Thr_kinase_AS"/>
</dbReference>
<name>A0A3A2ZAR9_9EURO</name>
<dbReference type="PROSITE" id="PS50011">
    <property type="entry name" value="PROTEIN_KINASE_DOM"/>
    <property type="match status" value="1"/>
</dbReference>
<keyword evidence="5" id="KW-0067">ATP-binding</keyword>
<comment type="caution">
    <text evidence="7">The sequence shown here is derived from an EMBL/GenBank/DDBJ whole genome shotgun (WGS) entry which is preliminary data.</text>
</comment>
<dbReference type="OrthoDB" id="20524at2759"/>
<sequence>MRHRFFLWSWSIGKLDFGTVLKRQIDREEPSFDAAFTRYSWKEIVECVASVHKYDIVHSDLKPANFVLVNGSLKVIDFGIANLIMDHTVNAYLEHQVGTPNYMAPEALLDTKSSSEPLESRAKLIKLGKPSDIWSFGCILYQMVYGRAPFANILNPMQKVLAIVNPNHTIDYPPAGLGGVRVPETLTLLLRSCLDRDQRQRPTVEDLLSTSERFLYPDYGVLQSGYMKQEQLALLIRHAI</sequence>
<dbReference type="GO" id="GO:0034501">
    <property type="term" value="P:protein localization to kinetochore"/>
    <property type="evidence" value="ECO:0007669"/>
    <property type="project" value="TreeGrafter"/>
</dbReference>
<evidence type="ECO:0000256" key="1">
    <source>
        <dbReference type="ARBA" id="ARBA00022527"/>
    </source>
</evidence>
<dbReference type="InterPro" id="IPR011009">
    <property type="entry name" value="Kinase-like_dom_sf"/>
</dbReference>
<dbReference type="STRING" id="2070753.A0A3A2ZAR9"/>
<dbReference type="AlphaFoldDB" id="A0A3A2ZAR9"/>
<reference evidence="8" key="1">
    <citation type="submission" date="2017-02" db="EMBL/GenBank/DDBJ databases">
        <authorList>
            <person name="Tafer H."/>
            <person name="Lopandic K."/>
        </authorList>
    </citation>
    <scope>NUCLEOTIDE SEQUENCE [LARGE SCALE GENOMIC DNA]</scope>
    <source>
        <strain evidence="8">CBS 366.77</strain>
    </source>
</reference>
<evidence type="ECO:0000256" key="3">
    <source>
        <dbReference type="ARBA" id="ARBA00022741"/>
    </source>
</evidence>
<dbReference type="GO" id="GO:0004712">
    <property type="term" value="F:protein serine/threonine/tyrosine kinase activity"/>
    <property type="evidence" value="ECO:0007669"/>
    <property type="project" value="TreeGrafter"/>
</dbReference>
<dbReference type="GO" id="GO:0005634">
    <property type="term" value="C:nucleus"/>
    <property type="evidence" value="ECO:0007669"/>
    <property type="project" value="TreeGrafter"/>
</dbReference>
<evidence type="ECO:0000313" key="7">
    <source>
        <dbReference type="EMBL" id="RJE20238.1"/>
    </source>
</evidence>
<organism evidence="7 8">
    <name type="scientific">Aspergillus sclerotialis</name>
    <dbReference type="NCBI Taxonomy" id="2070753"/>
    <lineage>
        <taxon>Eukaryota</taxon>
        <taxon>Fungi</taxon>
        <taxon>Dikarya</taxon>
        <taxon>Ascomycota</taxon>
        <taxon>Pezizomycotina</taxon>
        <taxon>Eurotiomycetes</taxon>
        <taxon>Eurotiomycetidae</taxon>
        <taxon>Eurotiales</taxon>
        <taxon>Aspergillaceae</taxon>
        <taxon>Aspergillus</taxon>
        <taxon>Aspergillus subgen. Polypaecilum</taxon>
    </lineage>
</organism>
<dbReference type="GO" id="GO:0033316">
    <property type="term" value="P:meiotic spindle assembly checkpoint signaling"/>
    <property type="evidence" value="ECO:0007669"/>
    <property type="project" value="TreeGrafter"/>
</dbReference>
<dbReference type="PANTHER" id="PTHR22974">
    <property type="entry name" value="MIXED LINEAGE PROTEIN KINASE"/>
    <property type="match status" value="1"/>
</dbReference>
<keyword evidence="3" id="KW-0547">Nucleotide-binding</keyword>
<dbReference type="GO" id="GO:0007094">
    <property type="term" value="P:mitotic spindle assembly checkpoint signaling"/>
    <property type="evidence" value="ECO:0007669"/>
    <property type="project" value="TreeGrafter"/>
</dbReference>
<gene>
    <name evidence="7" type="ORF">PHISCL_07416</name>
</gene>
<keyword evidence="2" id="KW-0808">Transferase</keyword>
<dbReference type="GO" id="GO:0005524">
    <property type="term" value="F:ATP binding"/>
    <property type="evidence" value="ECO:0007669"/>
    <property type="project" value="UniProtKB-KW"/>
</dbReference>
<dbReference type="Pfam" id="PF00069">
    <property type="entry name" value="Pkinase"/>
    <property type="match status" value="1"/>
</dbReference>
<keyword evidence="1" id="KW-0723">Serine/threonine-protein kinase</keyword>
<keyword evidence="8" id="KW-1185">Reference proteome</keyword>
<dbReference type="SMART" id="SM00220">
    <property type="entry name" value="S_TKc"/>
    <property type="match status" value="1"/>
</dbReference>
<dbReference type="GO" id="GO:0007059">
    <property type="term" value="P:chromosome segregation"/>
    <property type="evidence" value="ECO:0007669"/>
    <property type="project" value="TreeGrafter"/>
</dbReference>
<dbReference type="InterPro" id="IPR000719">
    <property type="entry name" value="Prot_kinase_dom"/>
</dbReference>
<dbReference type="Proteomes" id="UP000266188">
    <property type="component" value="Unassembled WGS sequence"/>
</dbReference>
<feature type="domain" description="Protein kinase" evidence="6">
    <location>
        <begin position="1"/>
        <end position="215"/>
    </location>
</feature>
<evidence type="ECO:0000256" key="2">
    <source>
        <dbReference type="ARBA" id="ARBA00022679"/>
    </source>
</evidence>
<evidence type="ECO:0000256" key="4">
    <source>
        <dbReference type="ARBA" id="ARBA00022777"/>
    </source>
</evidence>
<accession>A0A3A2ZAR9</accession>
<dbReference type="EMBL" id="MVGC01000325">
    <property type="protein sequence ID" value="RJE20238.1"/>
    <property type="molecule type" value="Genomic_DNA"/>
</dbReference>
<proteinExistence type="predicted"/>
<protein>
    <submittedName>
        <fullName evidence="7">Checkpoint protein kinase</fullName>
    </submittedName>
</protein>
<evidence type="ECO:0000313" key="8">
    <source>
        <dbReference type="Proteomes" id="UP000266188"/>
    </source>
</evidence>
<dbReference type="PROSITE" id="PS00108">
    <property type="entry name" value="PROTEIN_KINASE_ST"/>
    <property type="match status" value="1"/>
</dbReference>